<sequence length="111" mass="13141">MKKLKRFIIYLRLWFIRKMGYTLPSLREATSVMPGEFYDLFGRIVRAVPNKESSTPHVEDNLEHEEVPEHCHNCDLFKEHIPCSFNHRMPNGCDICDNHHFEIICINRGNI</sequence>
<protein>
    <submittedName>
        <fullName evidence="1">Uncharacterized protein</fullName>
    </submittedName>
</protein>
<name>A0A8S5V0S7_9CAUD</name>
<reference evidence="1" key="1">
    <citation type="journal article" date="2021" name="Proc. Natl. Acad. Sci. U.S.A.">
        <title>A Catalog of Tens of Thousands of Viruses from Human Metagenomes Reveals Hidden Associations with Chronic Diseases.</title>
        <authorList>
            <person name="Tisza M.J."/>
            <person name="Buck C.B."/>
        </authorList>
    </citation>
    <scope>NUCLEOTIDE SEQUENCE</scope>
    <source>
        <strain evidence="1">CtJDl18</strain>
    </source>
</reference>
<proteinExistence type="predicted"/>
<accession>A0A8S5V0S7</accession>
<evidence type="ECO:0000313" key="1">
    <source>
        <dbReference type="EMBL" id="DAG00219.1"/>
    </source>
</evidence>
<organism evidence="1">
    <name type="scientific">Podoviridae sp. ctJDl18</name>
    <dbReference type="NCBI Taxonomy" id="2825242"/>
    <lineage>
        <taxon>Viruses</taxon>
        <taxon>Duplodnaviria</taxon>
        <taxon>Heunggongvirae</taxon>
        <taxon>Uroviricota</taxon>
        <taxon>Caudoviricetes</taxon>
    </lineage>
</organism>
<dbReference type="EMBL" id="BK016178">
    <property type="protein sequence ID" value="DAG00219.1"/>
    <property type="molecule type" value="Genomic_DNA"/>
</dbReference>